<evidence type="ECO:0000313" key="1">
    <source>
        <dbReference type="EMBL" id="TNJ62493.1"/>
    </source>
</evidence>
<name>A0A5C4T0I5_9BACL</name>
<proteinExistence type="predicted"/>
<dbReference type="InterPro" id="IPR029062">
    <property type="entry name" value="Class_I_gatase-like"/>
</dbReference>
<dbReference type="SUPFAM" id="SSF51445">
    <property type="entry name" value="(Trans)glycosidases"/>
    <property type="match status" value="1"/>
</dbReference>
<dbReference type="RefSeq" id="WP_139606039.1">
    <property type="nucleotide sequence ID" value="NZ_VDCQ01000058.1"/>
</dbReference>
<sequence length="695" mass="78353">MNILAKRNGAGYALTPYRIEFRPQRDLHKREELKDVLDLLYARKVKAWWYSVAARGSIPLFRSKALPFREDADTELYRWLVEEAHDRGIAMFSWEYLNTAPLAAAQHPEWRFRYFGEEKAGRSTRDDHFVCYNSPYGELLKQYCLEVVGELGFDGIWFDGCYMHSDHSGRMACRCSYCTDKYRQATGQSVPETVDYRNAGFRRFADWRYDDFTAYWRSLSRYIRERKENAIIALNYFNRIGHDERSGSPLRRMPMDAMIASESCSKPYQLLLQHRTLRALNDNYPTEVWDYFRDAAQHASDVPEPEPASMLFHARCSATAGGYASFGFEAPPSSYAELMSALSAALDPIAEYVGGEPERCIALVLSGATKDYAYVKDDGCPDAWQTWKAVHGMHNLLNSLHWPTEILLDNMLTPDFLNRFKAVILPDVRCLSDASAAHLQQYVERGGFVLLSGACGILTELGEERKRGALDEWFGIKGRDTAPSRPLLDIRDPGLLASGIPSSCMLTGTAMLMRTEGGEVLAAGRYRKPMPRHSWSPDGIAANTNPLHSGDAIVRKSHGNGAAVWLASNVGAGYAEHPSLRTREAVGAILGRHLERPFRTDAPANVVVTRWEQEGRTVFHLLNMPQSLLHLPANGNSAIYPEDFTPTRPISIRLTESWQTAYSPSGGTVRIQREETETCITLDSLEQHAVIVLNR</sequence>
<dbReference type="Gene3D" id="3.40.50.880">
    <property type="match status" value="1"/>
</dbReference>
<reference evidence="1 2" key="1">
    <citation type="submission" date="2019-05" db="EMBL/GenBank/DDBJ databases">
        <title>We sequenced the genome of Paenibacillus hemerocallicola KCTC 33185 for further insight into its adaptation and study the phylogeny of Paenibacillus.</title>
        <authorList>
            <person name="Narsing Rao M.P."/>
        </authorList>
    </citation>
    <scope>NUCLEOTIDE SEQUENCE [LARGE SCALE GENOMIC DNA]</scope>
    <source>
        <strain evidence="1 2">KCTC 33185</strain>
    </source>
</reference>
<gene>
    <name evidence="1" type="ORF">FE784_30465</name>
</gene>
<accession>A0A5C4T0I5</accession>
<evidence type="ECO:0000313" key="2">
    <source>
        <dbReference type="Proteomes" id="UP000307943"/>
    </source>
</evidence>
<dbReference type="Proteomes" id="UP000307943">
    <property type="component" value="Unassembled WGS sequence"/>
</dbReference>
<dbReference type="Gene3D" id="3.20.20.80">
    <property type="entry name" value="Glycosidases"/>
    <property type="match status" value="1"/>
</dbReference>
<organism evidence="1 2">
    <name type="scientific">Paenibacillus hemerocallicola</name>
    <dbReference type="NCBI Taxonomy" id="1172614"/>
    <lineage>
        <taxon>Bacteria</taxon>
        <taxon>Bacillati</taxon>
        <taxon>Bacillota</taxon>
        <taxon>Bacilli</taxon>
        <taxon>Bacillales</taxon>
        <taxon>Paenibacillaceae</taxon>
        <taxon>Paenibacillus</taxon>
    </lineage>
</organism>
<keyword evidence="2" id="KW-1185">Reference proteome</keyword>
<dbReference type="EMBL" id="VDCQ01000058">
    <property type="protein sequence ID" value="TNJ62493.1"/>
    <property type="molecule type" value="Genomic_DNA"/>
</dbReference>
<dbReference type="CDD" id="cd03143">
    <property type="entry name" value="A4_beta-galactosidase_middle_domain"/>
    <property type="match status" value="1"/>
</dbReference>
<protein>
    <submittedName>
        <fullName evidence="1">Uncharacterized protein</fullName>
    </submittedName>
</protein>
<dbReference type="SUPFAM" id="SSF52317">
    <property type="entry name" value="Class I glutamine amidotransferase-like"/>
    <property type="match status" value="1"/>
</dbReference>
<comment type="caution">
    <text evidence="1">The sequence shown here is derived from an EMBL/GenBank/DDBJ whole genome shotgun (WGS) entry which is preliminary data.</text>
</comment>
<dbReference type="OrthoDB" id="9780891at2"/>
<dbReference type="InterPro" id="IPR017853">
    <property type="entry name" value="GH"/>
</dbReference>
<dbReference type="AlphaFoldDB" id="A0A5C4T0I5"/>